<dbReference type="RefSeq" id="WP_063262965.1">
    <property type="nucleotide sequence ID" value="NZ_LJKE01000104.1"/>
</dbReference>
<accession>A0A162NWI9</accession>
<dbReference type="PATRIC" id="fig|1396.535.peg.6018"/>
<evidence type="ECO:0000313" key="1">
    <source>
        <dbReference type="EMBL" id="KZD55703.1"/>
    </source>
</evidence>
<proteinExistence type="predicted"/>
<comment type="caution">
    <text evidence="1">The sequence shown here is derived from an EMBL/GenBank/DDBJ whole genome shotgun (WGS) entry which is preliminary data.</text>
</comment>
<evidence type="ECO:0008006" key="3">
    <source>
        <dbReference type="Google" id="ProtNLM"/>
    </source>
</evidence>
<name>A0A162NWI9_BACCE</name>
<gene>
    <name evidence="1" type="ORF">B4088_5448</name>
</gene>
<sequence length="311" mass="36760">MKINHDNMFKYLIRYFFQDYLEFTQPEVAETIDFTHVVDRSEYLSPLTNEIRHGLGHVADVVLETKLKDTGEPWVFHIEAQASSQGSFLNRMHIYYALCVDNFQCEVESHAICFNISQINRPNIHKSNNKTKSKFKAYFEYVKIDLDSYDVNDFRHSQNPFVIACLGLMNGVEKMSLVEKVELKVDVYLNLFSLDYNVSDEKAAKKEDIITLFIETYMSMDNLYAHDMFIEKLFELGVENKKFEVKIMNLMNNDWYQDGVKKGEEKKNKEWIKLIINEFDMDDEKIAQYSKTTVEYVQQVRRELELNKSDK</sequence>
<evidence type="ECO:0000313" key="2">
    <source>
        <dbReference type="Proteomes" id="UP000076482"/>
    </source>
</evidence>
<dbReference type="EMBL" id="LJKE01000104">
    <property type="protein sequence ID" value="KZD55703.1"/>
    <property type="molecule type" value="Genomic_DNA"/>
</dbReference>
<dbReference type="Proteomes" id="UP000076482">
    <property type="component" value="Unassembled WGS sequence"/>
</dbReference>
<protein>
    <recommendedName>
        <fullName evidence="3">Transposase</fullName>
    </recommendedName>
</protein>
<dbReference type="AlphaFoldDB" id="A0A162NWI9"/>
<organism evidence="1 2">
    <name type="scientific">Bacillus cereus</name>
    <dbReference type="NCBI Taxonomy" id="1396"/>
    <lineage>
        <taxon>Bacteria</taxon>
        <taxon>Bacillati</taxon>
        <taxon>Bacillota</taxon>
        <taxon>Bacilli</taxon>
        <taxon>Bacillales</taxon>
        <taxon>Bacillaceae</taxon>
        <taxon>Bacillus</taxon>
        <taxon>Bacillus cereus group</taxon>
    </lineage>
</organism>
<reference evidence="1 2" key="1">
    <citation type="submission" date="2015-09" db="EMBL/GenBank/DDBJ databases">
        <title>Bacillus cereus food isolates.</title>
        <authorList>
            <person name="Boekhorst J."/>
        </authorList>
    </citation>
    <scope>NUCLEOTIDE SEQUENCE [LARGE SCALE GENOMIC DNA]</scope>
    <source>
        <strain evidence="1 2">B4088</strain>
    </source>
</reference>